<evidence type="ECO:0000313" key="2">
    <source>
        <dbReference type="Proteomes" id="UP001501752"/>
    </source>
</evidence>
<keyword evidence="2" id="KW-1185">Reference proteome</keyword>
<comment type="caution">
    <text evidence="1">The sequence shown here is derived from an EMBL/GenBank/DDBJ whole genome shotgun (WGS) entry which is preliminary data.</text>
</comment>
<dbReference type="RefSeq" id="WP_345698380.1">
    <property type="nucleotide sequence ID" value="NZ_BAABIS010000001.1"/>
</dbReference>
<organism evidence="1 2">
    <name type="scientific">Kitasatospora terrestris</name>
    <dbReference type="NCBI Taxonomy" id="258051"/>
    <lineage>
        <taxon>Bacteria</taxon>
        <taxon>Bacillati</taxon>
        <taxon>Actinomycetota</taxon>
        <taxon>Actinomycetes</taxon>
        <taxon>Kitasatosporales</taxon>
        <taxon>Streptomycetaceae</taxon>
        <taxon>Kitasatospora</taxon>
    </lineage>
</organism>
<evidence type="ECO:0000313" key="1">
    <source>
        <dbReference type="EMBL" id="GAA4859651.1"/>
    </source>
</evidence>
<reference evidence="2" key="1">
    <citation type="journal article" date="2019" name="Int. J. Syst. Evol. Microbiol.">
        <title>The Global Catalogue of Microorganisms (GCM) 10K type strain sequencing project: providing services to taxonomists for standard genome sequencing and annotation.</title>
        <authorList>
            <consortium name="The Broad Institute Genomics Platform"/>
            <consortium name="The Broad Institute Genome Sequencing Center for Infectious Disease"/>
            <person name="Wu L."/>
            <person name="Ma J."/>
        </authorList>
    </citation>
    <scope>NUCLEOTIDE SEQUENCE [LARGE SCALE GENOMIC DNA]</scope>
    <source>
        <strain evidence="2">JCM 13006</strain>
    </source>
</reference>
<accession>A0ABP9DTI1</accession>
<gene>
    <name evidence="1" type="ORF">GCM10023235_41910</name>
</gene>
<name>A0ABP9DTI1_9ACTN</name>
<sequence>MITRTAAEQINAARVLVTMAAVFRDLPAPAPRLERLPKSASSAEFTWGVSLALHDGLGHFEQWREALGLDPAAVRASLDEDYTNWLEVSGEWSGVPVQVIGYFRFTDPAPAE</sequence>
<dbReference type="EMBL" id="BAABIS010000001">
    <property type="protein sequence ID" value="GAA4859651.1"/>
    <property type="molecule type" value="Genomic_DNA"/>
</dbReference>
<dbReference type="Proteomes" id="UP001501752">
    <property type="component" value="Unassembled WGS sequence"/>
</dbReference>
<protein>
    <submittedName>
        <fullName evidence="1">Uncharacterized protein</fullName>
    </submittedName>
</protein>
<proteinExistence type="predicted"/>